<comment type="subcellular location">
    <subcellularLocation>
        <location evidence="1">Nucleus</location>
    </subcellularLocation>
</comment>
<evidence type="ECO:0000313" key="6">
    <source>
        <dbReference type="EMBL" id="SGZ38663.1"/>
    </source>
</evidence>
<proteinExistence type="predicted"/>
<gene>
    <name evidence="6" type="ORF">HGUI_00863</name>
</gene>
<keyword evidence="7" id="KW-1185">Reference proteome</keyword>
<feature type="region of interest" description="Disordered" evidence="5">
    <location>
        <begin position="86"/>
        <end position="123"/>
    </location>
</feature>
<dbReference type="OrthoDB" id="5836119at2759"/>
<evidence type="ECO:0000256" key="4">
    <source>
        <dbReference type="ARBA" id="ARBA00023242"/>
    </source>
</evidence>
<dbReference type="PANTHER" id="PTHR13408:SF0">
    <property type="entry name" value="DNA-DIRECTED RNA POLYMERASE III SUBUNIT RPC4"/>
    <property type="match status" value="1"/>
</dbReference>
<evidence type="ECO:0000256" key="3">
    <source>
        <dbReference type="ARBA" id="ARBA00023163"/>
    </source>
</evidence>
<dbReference type="AlphaFoldDB" id="A0A1L0CV64"/>
<accession>A0A1L0CV64</accession>
<dbReference type="GO" id="GO:0005666">
    <property type="term" value="C:RNA polymerase III complex"/>
    <property type="evidence" value="ECO:0007669"/>
    <property type="project" value="InterPro"/>
</dbReference>
<feature type="compositionally biased region" description="Acidic residues" evidence="5">
    <location>
        <begin position="177"/>
        <end position="195"/>
    </location>
</feature>
<feature type="region of interest" description="Disordered" evidence="5">
    <location>
        <begin position="1"/>
        <end position="74"/>
    </location>
</feature>
<evidence type="ECO:0000313" key="7">
    <source>
        <dbReference type="Proteomes" id="UP000183365"/>
    </source>
</evidence>
<feature type="compositionally biased region" description="Basic residues" evidence="5">
    <location>
        <begin position="16"/>
        <end position="27"/>
    </location>
</feature>
<dbReference type="EMBL" id="FQNF01000010">
    <property type="protein sequence ID" value="SGZ38663.1"/>
    <property type="molecule type" value="Genomic_DNA"/>
</dbReference>
<feature type="compositionally biased region" description="Basic and acidic residues" evidence="5">
    <location>
        <begin position="157"/>
        <end position="176"/>
    </location>
</feature>
<evidence type="ECO:0000256" key="5">
    <source>
        <dbReference type="SAM" id="MobiDB-lite"/>
    </source>
</evidence>
<reference evidence="7" key="1">
    <citation type="submission" date="2016-11" db="EMBL/GenBank/DDBJ databases">
        <authorList>
            <person name="Guldener U."/>
        </authorList>
    </citation>
    <scope>NUCLEOTIDE SEQUENCE [LARGE SCALE GENOMIC DNA]</scope>
</reference>
<dbReference type="PANTHER" id="PTHR13408">
    <property type="entry name" value="DNA-DIRECTED RNA POLYMERASE III"/>
    <property type="match status" value="1"/>
</dbReference>
<keyword evidence="2" id="KW-0240">DNA-directed RNA polymerase</keyword>
<keyword evidence="3" id="KW-0804">Transcription</keyword>
<organism evidence="6 7">
    <name type="scientific">Hanseniaspora guilliermondii</name>
    <dbReference type="NCBI Taxonomy" id="56406"/>
    <lineage>
        <taxon>Eukaryota</taxon>
        <taxon>Fungi</taxon>
        <taxon>Dikarya</taxon>
        <taxon>Ascomycota</taxon>
        <taxon>Saccharomycotina</taxon>
        <taxon>Saccharomycetes</taxon>
        <taxon>Saccharomycodales</taxon>
        <taxon>Saccharomycodaceae</taxon>
        <taxon>Hanseniaspora</taxon>
    </lineage>
</organism>
<feature type="region of interest" description="Disordered" evidence="5">
    <location>
        <begin position="135"/>
        <end position="195"/>
    </location>
</feature>
<evidence type="ECO:0008006" key="8">
    <source>
        <dbReference type="Google" id="ProtNLM"/>
    </source>
</evidence>
<feature type="compositionally biased region" description="Basic and acidic residues" evidence="5">
    <location>
        <begin position="28"/>
        <end position="61"/>
    </location>
</feature>
<dbReference type="Pfam" id="PF05132">
    <property type="entry name" value="RNA_pol_Rpc4"/>
    <property type="match status" value="1"/>
</dbReference>
<dbReference type="GO" id="GO:0003677">
    <property type="term" value="F:DNA binding"/>
    <property type="evidence" value="ECO:0007669"/>
    <property type="project" value="InterPro"/>
</dbReference>
<feature type="compositionally biased region" description="Acidic residues" evidence="5">
    <location>
        <begin position="402"/>
        <end position="416"/>
    </location>
</feature>
<dbReference type="Proteomes" id="UP000183365">
    <property type="component" value="Unassembled WGS sequence"/>
</dbReference>
<protein>
    <recommendedName>
        <fullName evidence="8">DNA-directed RNA polymerase III subunit RPC4</fullName>
    </recommendedName>
</protein>
<feature type="compositionally biased region" description="Polar residues" evidence="5">
    <location>
        <begin position="92"/>
        <end position="109"/>
    </location>
</feature>
<evidence type="ECO:0000256" key="2">
    <source>
        <dbReference type="ARBA" id="ARBA00022478"/>
    </source>
</evidence>
<name>A0A1L0CV64_9ASCO</name>
<keyword evidence="4" id="KW-0539">Nucleus</keyword>
<dbReference type="GO" id="GO:0042797">
    <property type="term" value="P:tRNA transcription by RNA polymerase III"/>
    <property type="evidence" value="ECO:0007669"/>
    <property type="project" value="TreeGrafter"/>
</dbReference>
<dbReference type="InterPro" id="IPR007811">
    <property type="entry name" value="RPC4"/>
</dbReference>
<feature type="region of interest" description="Disordered" evidence="5">
    <location>
        <begin position="377"/>
        <end position="425"/>
    </location>
</feature>
<evidence type="ECO:0000256" key="1">
    <source>
        <dbReference type="ARBA" id="ARBA00004123"/>
    </source>
</evidence>
<dbReference type="VEuPathDB" id="FungiDB:HGUI_00863"/>
<feature type="compositionally biased region" description="Basic and acidic residues" evidence="5">
    <location>
        <begin position="377"/>
        <end position="401"/>
    </location>
</feature>
<sequence length="436" mass="49733">MSGRLPTLGNNENKPKPFKFKPKVVQRKTKEEREAALKKLENEKLKQQEEIDKKKRRDDFIKQQQQQKLSGNRVPKYLQNTTLVSTGPLATGTFSGNFRPGSNNNRVTFSSSGSSGSGNGISSLIKNEHTELSLANAGDDSDSDKEDLNGEQFSNENEIKINMGKEYKVGQEAHTSEDDDEDEEENGDDITDEDETKDIKFVLDHLFPVRPIKIKHEDLITTTVKEEIKKDFSAPGTKENTPELEDVNRMIPSMENMQLNELFYRNNSDNNQIQIDLEKQSIFNDYLKINKKLHHKKTSKLFQKNLMLLQLPHMLPFEEKHKSKDTPSEPLQGEIGELRMHQSGKITIKFSNGTIMDVFKASETSFLQEVVAVKAPGRESKQDTNKDIVKVKKEKREKEMLDDGEPNEEEEDDNDDLGTVQQLGTVAHRYVTVPRL</sequence>